<name>A0A4Y2EH07_ARAVE</name>
<proteinExistence type="predicted"/>
<feature type="compositionally biased region" description="Polar residues" evidence="1">
    <location>
        <begin position="88"/>
        <end position="105"/>
    </location>
</feature>
<gene>
    <name evidence="2" type="ORF">AVEN_262168_1</name>
</gene>
<sequence length="127" mass="14135">MAPGVSLSPPPCIPGRYATTLLSKIFPPRLVSQTDGFNEEERTRAMGNFFPSTPFHKRKAAGKEKDQFDSTASALLSAAISLRHKKSSQGLINKQNSKTPIKTPSLRFSSDREKLAVFVHFRRTRCD</sequence>
<feature type="region of interest" description="Disordered" evidence="1">
    <location>
        <begin position="47"/>
        <end position="66"/>
    </location>
</feature>
<dbReference type="AlphaFoldDB" id="A0A4Y2EH07"/>
<comment type="caution">
    <text evidence="2">The sequence shown here is derived from an EMBL/GenBank/DDBJ whole genome shotgun (WGS) entry which is preliminary data.</text>
</comment>
<evidence type="ECO:0000313" key="3">
    <source>
        <dbReference type="Proteomes" id="UP000499080"/>
    </source>
</evidence>
<dbReference type="Proteomes" id="UP000499080">
    <property type="component" value="Unassembled WGS sequence"/>
</dbReference>
<evidence type="ECO:0000313" key="2">
    <source>
        <dbReference type="EMBL" id="GBM28412.1"/>
    </source>
</evidence>
<organism evidence="2 3">
    <name type="scientific">Araneus ventricosus</name>
    <name type="common">Orbweaver spider</name>
    <name type="synonym">Epeira ventricosa</name>
    <dbReference type="NCBI Taxonomy" id="182803"/>
    <lineage>
        <taxon>Eukaryota</taxon>
        <taxon>Metazoa</taxon>
        <taxon>Ecdysozoa</taxon>
        <taxon>Arthropoda</taxon>
        <taxon>Chelicerata</taxon>
        <taxon>Arachnida</taxon>
        <taxon>Araneae</taxon>
        <taxon>Araneomorphae</taxon>
        <taxon>Entelegynae</taxon>
        <taxon>Araneoidea</taxon>
        <taxon>Araneidae</taxon>
        <taxon>Araneus</taxon>
    </lineage>
</organism>
<dbReference type="EMBL" id="BGPR01000610">
    <property type="protein sequence ID" value="GBM28412.1"/>
    <property type="molecule type" value="Genomic_DNA"/>
</dbReference>
<evidence type="ECO:0000256" key="1">
    <source>
        <dbReference type="SAM" id="MobiDB-lite"/>
    </source>
</evidence>
<protein>
    <submittedName>
        <fullName evidence="2">Uncharacterized protein</fullName>
    </submittedName>
</protein>
<accession>A0A4Y2EH07</accession>
<keyword evidence="3" id="KW-1185">Reference proteome</keyword>
<reference evidence="2 3" key="1">
    <citation type="journal article" date="2019" name="Sci. Rep.">
        <title>Orb-weaving spider Araneus ventricosus genome elucidates the spidroin gene catalogue.</title>
        <authorList>
            <person name="Kono N."/>
            <person name="Nakamura H."/>
            <person name="Ohtoshi R."/>
            <person name="Moran D.A.P."/>
            <person name="Shinohara A."/>
            <person name="Yoshida Y."/>
            <person name="Fujiwara M."/>
            <person name="Mori M."/>
            <person name="Tomita M."/>
            <person name="Arakawa K."/>
        </authorList>
    </citation>
    <scope>NUCLEOTIDE SEQUENCE [LARGE SCALE GENOMIC DNA]</scope>
</reference>
<feature type="region of interest" description="Disordered" evidence="1">
    <location>
        <begin position="86"/>
        <end position="105"/>
    </location>
</feature>